<comment type="caution">
    <text evidence="8">The sequence shown here is derived from an EMBL/GenBank/DDBJ whole genome shotgun (WGS) entry which is preliminary data.</text>
</comment>
<dbReference type="InterPro" id="IPR050390">
    <property type="entry name" value="C5-Methyltransferase"/>
</dbReference>
<reference evidence="8 9" key="1">
    <citation type="submission" date="2023-07" db="EMBL/GenBank/DDBJ databases">
        <title>The novel representative of Negativicutes class, Anaeroselena agilis gen. nov. sp. nov.</title>
        <authorList>
            <person name="Prokofeva M.I."/>
            <person name="Elcheninov A.G."/>
            <person name="Klyukina A."/>
            <person name="Kublanov I.V."/>
            <person name="Frolov E.N."/>
            <person name="Podosokorskaya O.A."/>
        </authorList>
    </citation>
    <scope>NUCLEOTIDE SEQUENCE [LARGE SCALE GENOMIC DNA]</scope>
    <source>
        <strain evidence="8 9">4137-cl</strain>
    </source>
</reference>
<evidence type="ECO:0000256" key="2">
    <source>
        <dbReference type="ARBA" id="ARBA00022603"/>
    </source>
</evidence>
<keyword evidence="2 6" id="KW-0489">Methyltransferase</keyword>
<dbReference type="GO" id="GO:0008168">
    <property type="term" value="F:methyltransferase activity"/>
    <property type="evidence" value="ECO:0007669"/>
    <property type="project" value="UniProtKB-KW"/>
</dbReference>
<keyword evidence="9" id="KW-1185">Reference proteome</keyword>
<comment type="similarity">
    <text evidence="6">Belongs to the class I-like SAM-binding methyltransferase superfamily. C5-methyltransferase family.</text>
</comment>
<dbReference type="RefSeq" id="WP_413780364.1">
    <property type="nucleotide sequence ID" value="NZ_JAUOZS010000001.1"/>
</dbReference>
<dbReference type="InterPro" id="IPR029063">
    <property type="entry name" value="SAM-dependent_MTases_sf"/>
</dbReference>
<evidence type="ECO:0000256" key="1">
    <source>
        <dbReference type="ARBA" id="ARBA00011975"/>
    </source>
</evidence>
<evidence type="ECO:0000256" key="6">
    <source>
        <dbReference type="PROSITE-ProRule" id="PRU01016"/>
    </source>
</evidence>
<gene>
    <name evidence="8" type="ORF">Q4T40_11440</name>
</gene>
<evidence type="ECO:0000256" key="5">
    <source>
        <dbReference type="ARBA" id="ARBA00022747"/>
    </source>
</evidence>
<dbReference type="Pfam" id="PF00145">
    <property type="entry name" value="DNA_methylase"/>
    <property type="match status" value="2"/>
</dbReference>
<feature type="region of interest" description="Disordered" evidence="7">
    <location>
        <begin position="301"/>
        <end position="325"/>
    </location>
</feature>
<dbReference type="EMBL" id="JAUOZS010000001">
    <property type="protein sequence ID" value="MDT8901861.1"/>
    <property type="molecule type" value="Genomic_DNA"/>
</dbReference>
<accession>A0ABU3NYH9</accession>
<dbReference type="PANTHER" id="PTHR10629">
    <property type="entry name" value="CYTOSINE-SPECIFIC METHYLTRANSFERASE"/>
    <property type="match status" value="1"/>
</dbReference>
<organism evidence="8 9">
    <name type="scientific">Anaeroselena agilis</name>
    <dbReference type="NCBI Taxonomy" id="3063788"/>
    <lineage>
        <taxon>Bacteria</taxon>
        <taxon>Bacillati</taxon>
        <taxon>Bacillota</taxon>
        <taxon>Negativicutes</taxon>
        <taxon>Acetonemataceae</taxon>
        <taxon>Anaeroselena</taxon>
    </lineage>
</organism>
<evidence type="ECO:0000256" key="7">
    <source>
        <dbReference type="SAM" id="MobiDB-lite"/>
    </source>
</evidence>
<dbReference type="PROSITE" id="PS51679">
    <property type="entry name" value="SAM_MT_C5"/>
    <property type="match status" value="1"/>
</dbReference>
<feature type="active site" evidence="6">
    <location>
        <position position="107"/>
    </location>
</feature>
<dbReference type="PANTHER" id="PTHR10629:SF52">
    <property type="entry name" value="DNA (CYTOSINE-5)-METHYLTRANSFERASE 1"/>
    <property type="match status" value="1"/>
</dbReference>
<dbReference type="InterPro" id="IPR001525">
    <property type="entry name" value="C5_MeTfrase"/>
</dbReference>
<keyword evidence="3 6" id="KW-0808">Transferase</keyword>
<evidence type="ECO:0000256" key="4">
    <source>
        <dbReference type="ARBA" id="ARBA00022691"/>
    </source>
</evidence>
<dbReference type="SUPFAM" id="SSF53335">
    <property type="entry name" value="S-adenosyl-L-methionine-dependent methyltransferases"/>
    <property type="match status" value="1"/>
</dbReference>
<keyword evidence="5" id="KW-0680">Restriction system</keyword>
<dbReference type="Gene3D" id="3.90.120.10">
    <property type="entry name" value="DNA Methylase, subunit A, domain 2"/>
    <property type="match status" value="1"/>
</dbReference>
<evidence type="ECO:0000313" key="8">
    <source>
        <dbReference type="EMBL" id="MDT8901861.1"/>
    </source>
</evidence>
<dbReference type="EC" id="2.1.1.37" evidence="1"/>
<evidence type="ECO:0000313" key="9">
    <source>
        <dbReference type="Proteomes" id="UP001254848"/>
    </source>
</evidence>
<sequence>MMNRYKALHLFCGSGGAAVGMQESVGEYKGAVAKFTTLAGIDCDPLCCEDFEYLTDAPAVRMDLFNRADYIAFHGKEPPEDWREVTPYDLYRAAGDYPDVVFLSPPCKGFSGLLPSKSAASDKYQALNRLVVRSMGLTMRAFEEDLPAFILIENVPMIKTRGAFLVKQVKKILGRYGYVFHGGDHDCGELGGLGQRRKRFLLVARNEAKVPAYLYQPPKLKLRTIGDIIGPIPLPDAPSCGPMHRLPRLQWKTWVRLALIPAGGDWRDLQKIAPEQYRLEHIPRSSTMGVMDWQGPSGTVTGNTSIGGSTPAAVSDPRLNERESRHPSVYRVIKFDETAPCITGTRFGSGAPAVADPRLDIKDGHAALYQVGKWDAAAKTVTGAAGPNNGALSVGDPRLDPKSPKFNHAYTVTGWDGPAGTVAGGTGPSCGGHVIADPRVNIKSTNGRDRTNLYNVQAFDASATTVTGGTGPSSGGHCIADPRLAREKGYHNMFQLGEWDKPATCVTGIPDIQSGAQSIADPRVQHAAGYYNHSYSVTPWDTPSGTITSGHSPSCGGHTIADPRLGNNIRNGALGVHAWDKPGSTILAAGDVHAGASSIADPRFECDMYPASYGVQNWNEPAVTVRGNMRTMCSPASVADPRIPGDKESGVWVIIAEDGTWHRPLTTLELAALQGFPLTVNGKPLVLAGKSDARWREAIGNAVPPPAARAIGDQILTCLLASEKGDYFDLTAGGVWVREDGPTEVEVIVSKAGFIHR</sequence>
<dbReference type="Gene3D" id="3.40.50.150">
    <property type="entry name" value="Vaccinia Virus protein VP39"/>
    <property type="match status" value="1"/>
</dbReference>
<proteinExistence type="inferred from homology"/>
<protein>
    <recommendedName>
        <fullName evidence="1">DNA (cytosine-5-)-methyltransferase</fullName>
        <ecNumber evidence="1">2.1.1.37</ecNumber>
    </recommendedName>
</protein>
<dbReference type="GO" id="GO:0032259">
    <property type="term" value="P:methylation"/>
    <property type="evidence" value="ECO:0007669"/>
    <property type="project" value="UniProtKB-KW"/>
</dbReference>
<name>A0ABU3NYH9_9FIRM</name>
<dbReference type="Proteomes" id="UP001254848">
    <property type="component" value="Unassembled WGS sequence"/>
</dbReference>
<dbReference type="PRINTS" id="PR00105">
    <property type="entry name" value="C5METTRFRASE"/>
</dbReference>
<keyword evidence="4 6" id="KW-0949">S-adenosyl-L-methionine</keyword>
<evidence type="ECO:0000256" key="3">
    <source>
        <dbReference type="ARBA" id="ARBA00022679"/>
    </source>
</evidence>